<dbReference type="PANTHER" id="PTHR38364">
    <property type="entry name" value="OSJNBA0022H21.9 PROTEIN"/>
    <property type="match status" value="1"/>
</dbReference>
<dbReference type="PANTHER" id="PTHR38364:SF1">
    <property type="entry name" value="OS04G0475300 PROTEIN"/>
    <property type="match status" value="1"/>
</dbReference>
<dbReference type="AlphaFoldDB" id="A0AAV8T377"/>
<name>A0AAV8T377_9ROSI</name>
<keyword evidence="1" id="KW-0472">Membrane</keyword>
<proteinExistence type="predicted"/>
<accession>A0AAV8T377</accession>
<evidence type="ECO:0000313" key="3">
    <source>
        <dbReference type="Proteomes" id="UP001159364"/>
    </source>
</evidence>
<keyword evidence="3" id="KW-1185">Reference proteome</keyword>
<reference evidence="2 3" key="1">
    <citation type="submission" date="2021-09" db="EMBL/GenBank/DDBJ databases">
        <title>Genomic insights and catalytic innovation underlie evolution of tropane alkaloids biosynthesis.</title>
        <authorList>
            <person name="Wang Y.-J."/>
            <person name="Tian T."/>
            <person name="Huang J.-P."/>
            <person name="Huang S.-X."/>
        </authorList>
    </citation>
    <scope>NUCLEOTIDE SEQUENCE [LARGE SCALE GENOMIC DNA]</scope>
    <source>
        <strain evidence="2">KIB-2018</strain>
        <tissue evidence="2">Leaf</tissue>
    </source>
</reference>
<protein>
    <submittedName>
        <fullName evidence="2">Uncharacterized protein</fullName>
    </submittedName>
</protein>
<organism evidence="2 3">
    <name type="scientific">Erythroxylum novogranatense</name>
    <dbReference type="NCBI Taxonomy" id="1862640"/>
    <lineage>
        <taxon>Eukaryota</taxon>
        <taxon>Viridiplantae</taxon>
        <taxon>Streptophyta</taxon>
        <taxon>Embryophyta</taxon>
        <taxon>Tracheophyta</taxon>
        <taxon>Spermatophyta</taxon>
        <taxon>Magnoliopsida</taxon>
        <taxon>eudicotyledons</taxon>
        <taxon>Gunneridae</taxon>
        <taxon>Pentapetalae</taxon>
        <taxon>rosids</taxon>
        <taxon>fabids</taxon>
        <taxon>Malpighiales</taxon>
        <taxon>Erythroxylaceae</taxon>
        <taxon>Erythroxylum</taxon>
    </lineage>
</organism>
<evidence type="ECO:0000313" key="2">
    <source>
        <dbReference type="EMBL" id="KAJ8761132.1"/>
    </source>
</evidence>
<dbReference type="Proteomes" id="UP001159364">
    <property type="component" value="Linkage Group LG06"/>
</dbReference>
<sequence length="194" mass="22832">MNRGEEKIKELSSIMEAQHTYLCNCKNFPTTLEEQTKGHRMEDTTWEQRTQALTHILTSPTTSPSLYSQFFIATQIPCYLHWDYPPILCTKDSTVFPSLNLRWGFSLFLKRLCRFGLPQTSWRSRCPYQQPPPLILAIGLEEAQWGDEQRRDYVRKRLKRKRAYPNVHPLIPILVPNLFLFSLLLLNPFPEFDS</sequence>
<keyword evidence="1" id="KW-1133">Transmembrane helix</keyword>
<evidence type="ECO:0000256" key="1">
    <source>
        <dbReference type="SAM" id="Phobius"/>
    </source>
</evidence>
<feature type="transmembrane region" description="Helical" evidence="1">
    <location>
        <begin position="167"/>
        <end position="186"/>
    </location>
</feature>
<dbReference type="EMBL" id="JAIWQS010000006">
    <property type="protein sequence ID" value="KAJ8761132.1"/>
    <property type="molecule type" value="Genomic_DNA"/>
</dbReference>
<gene>
    <name evidence="2" type="ORF">K2173_000811</name>
</gene>
<keyword evidence="1" id="KW-0812">Transmembrane</keyword>
<comment type="caution">
    <text evidence="2">The sequence shown here is derived from an EMBL/GenBank/DDBJ whole genome shotgun (WGS) entry which is preliminary data.</text>
</comment>